<dbReference type="InterPro" id="IPR036390">
    <property type="entry name" value="WH_DNA-bd_sf"/>
</dbReference>
<dbReference type="RefSeq" id="WP_035732695.1">
    <property type="nucleotide sequence ID" value="NZ_CP028426.1"/>
</dbReference>
<dbReference type="EMBL" id="PXVD01000010">
    <property type="protein sequence ID" value="MDJ1371246.1"/>
    <property type="molecule type" value="Genomic_DNA"/>
</dbReference>
<protein>
    <recommendedName>
        <fullName evidence="3">PadR family transcriptional regulator</fullName>
    </recommendedName>
</protein>
<gene>
    <name evidence="1" type="ORF">C7K25_07670</name>
</gene>
<accession>A0ABT7C7Q1</accession>
<name>A0ABT7C7Q1_9MICO</name>
<reference evidence="1" key="1">
    <citation type="submission" date="2018-03" db="EMBL/GenBank/DDBJ databases">
        <authorList>
            <person name="Nunes O.C."/>
            <person name="Lopes A.R."/>
            <person name="Froufe H."/>
            <person name="Munoz-Merida A."/>
            <person name="Barroso C."/>
            <person name="Egas C."/>
        </authorList>
    </citation>
    <scope>NUCLEOTIDE SEQUENCE</scope>
    <source>
        <strain evidence="1">ON4</strain>
    </source>
</reference>
<evidence type="ECO:0008006" key="3">
    <source>
        <dbReference type="Google" id="ProtNLM"/>
    </source>
</evidence>
<reference evidence="1" key="2">
    <citation type="journal article" date="2022" name="Sci. Rep.">
        <title>In silico prediction of the enzymes involved in the degradation of the herbicide molinate by Gulosibacter molinativorax ON4T.</title>
        <authorList>
            <person name="Lopes A.R."/>
            <person name="Bunin E."/>
            <person name="Viana A.T."/>
            <person name="Froufe H."/>
            <person name="Munoz-Merida A."/>
            <person name="Pinho D."/>
            <person name="Figueiredo J."/>
            <person name="Barroso C."/>
            <person name="Vaz-Moreira I."/>
            <person name="Bellanger X."/>
            <person name="Egas C."/>
            <person name="Nunes O.C."/>
        </authorList>
    </citation>
    <scope>NUCLEOTIDE SEQUENCE</scope>
    <source>
        <strain evidence="1">ON4</strain>
    </source>
</reference>
<proteinExistence type="predicted"/>
<keyword evidence="2" id="KW-1185">Reference proteome</keyword>
<comment type="caution">
    <text evidence="1">The sequence shown here is derived from an EMBL/GenBank/DDBJ whole genome shotgun (WGS) entry which is preliminary data.</text>
</comment>
<dbReference type="Proteomes" id="UP001170379">
    <property type="component" value="Unassembled WGS sequence"/>
</dbReference>
<sequence>MTPMHAEESEEWLSGRVESWVETYKKAMLSPVILRLVEIHQPVTIAELLNHLTITTGWQITERGLYRTVKRLQDTGFLLSEERDAPRTGAKRKELALSPEGAQYLAGIDANLIELPQIRAK</sequence>
<organism evidence="1 2">
    <name type="scientific">Gulosibacter molinativorax</name>
    <dbReference type="NCBI Taxonomy" id="256821"/>
    <lineage>
        <taxon>Bacteria</taxon>
        <taxon>Bacillati</taxon>
        <taxon>Actinomycetota</taxon>
        <taxon>Actinomycetes</taxon>
        <taxon>Micrococcales</taxon>
        <taxon>Microbacteriaceae</taxon>
        <taxon>Gulosibacter</taxon>
    </lineage>
</organism>
<evidence type="ECO:0000313" key="2">
    <source>
        <dbReference type="Proteomes" id="UP001170379"/>
    </source>
</evidence>
<dbReference type="SUPFAM" id="SSF46785">
    <property type="entry name" value="Winged helix' DNA-binding domain"/>
    <property type="match status" value="1"/>
</dbReference>
<dbReference type="InterPro" id="IPR036388">
    <property type="entry name" value="WH-like_DNA-bd_sf"/>
</dbReference>
<evidence type="ECO:0000313" key="1">
    <source>
        <dbReference type="EMBL" id="MDJ1371246.1"/>
    </source>
</evidence>
<dbReference type="Gene3D" id="1.10.10.10">
    <property type="entry name" value="Winged helix-like DNA-binding domain superfamily/Winged helix DNA-binding domain"/>
    <property type="match status" value="1"/>
</dbReference>